<feature type="compositionally biased region" description="Basic and acidic residues" evidence="1">
    <location>
        <begin position="58"/>
        <end position="72"/>
    </location>
</feature>
<sequence>MRVPRFKEWLHEQLVDSGHAGVASIEWQQHDGQTNTVVNGTDGRSLHLLIVGGSAPGGDDHTQPEKIVHRSPESSIQVHQRN</sequence>
<dbReference type="AlphaFoldDB" id="A0A4R2QU24"/>
<keyword evidence="3" id="KW-1185">Reference proteome</keyword>
<accession>A0A4R2QU24</accession>
<dbReference type="EMBL" id="SLXQ01000004">
    <property type="protein sequence ID" value="TCP53453.1"/>
    <property type="molecule type" value="Genomic_DNA"/>
</dbReference>
<gene>
    <name evidence="2" type="ORF">EV191_10420</name>
</gene>
<evidence type="ECO:0000313" key="2">
    <source>
        <dbReference type="EMBL" id="TCP53453.1"/>
    </source>
</evidence>
<evidence type="ECO:0000313" key="3">
    <source>
        <dbReference type="Proteomes" id="UP000294911"/>
    </source>
</evidence>
<feature type="region of interest" description="Disordered" evidence="1">
    <location>
        <begin position="53"/>
        <end position="82"/>
    </location>
</feature>
<organism evidence="2 3">
    <name type="scientific">Tamaricihabitans halophyticus</name>
    <dbReference type="NCBI Taxonomy" id="1262583"/>
    <lineage>
        <taxon>Bacteria</taxon>
        <taxon>Bacillati</taxon>
        <taxon>Actinomycetota</taxon>
        <taxon>Actinomycetes</taxon>
        <taxon>Pseudonocardiales</taxon>
        <taxon>Pseudonocardiaceae</taxon>
        <taxon>Tamaricihabitans</taxon>
    </lineage>
</organism>
<dbReference type="Proteomes" id="UP000294911">
    <property type="component" value="Unassembled WGS sequence"/>
</dbReference>
<name>A0A4R2QU24_9PSEU</name>
<evidence type="ECO:0000256" key="1">
    <source>
        <dbReference type="SAM" id="MobiDB-lite"/>
    </source>
</evidence>
<reference evidence="2 3" key="1">
    <citation type="submission" date="2019-03" db="EMBL/GenBank/DDBJ databases">
        <title>Genomic Encyclopedia of Type Strains, Phase IV (KMG-IV): sequencing the most valuable type-strain genomes for metagenomic binning, comparative biology and taxonomic classification.</title>
        <authorList>
            <person name="Goeker M."/>
        </authorList>
    </citation>
    <scope>NUCLEOTIDE SEQUENCE [LARGE SCALE GENOMIC DNA]</scope>
    <source>
        <strain evidence="2 3">DSM 45765</strain>
    </source>
</reference>
<feature type="compositionally biased region" description="Polar residues" evidence="1">
    <location>
        <begin position="73"/>
        <end position="82"/>
    </location>
</feature>
<proteinExistence type="predicted"/>
<comment type="caution">
    <text evidence="2">The sequence shown here is derived from an EMBL/GenBank/DDBJ whole genome shotgun (WGS) entry which is preliminary data.</text>
</comment>
<protein>
    <submittedName>
        <fullName evidence="2">Uncharacterized protein</fullName>
    </submittedName>
</protein>